<dbReference type="RefSeq" id="XP_011045027.1">
    <property type="nucleotide sequence ID" value="XM_011046725.1"/>
</dbReference>
<dbReference type="KEGG" id="peu:105140053"/>
<evidence type="ECO:0000313" key="2">
    <source>
        <dbReference type="RefSeq" id="XP_011045027.1"/>
    </source>
</evidence>
<dbReference type="AlphaFoldDB" id="A0AAJ6Y769"/>
<accession>A0AAJ6Y769</accession>
<dbReference type="Proteomes" id="UP000694918">
    <property type="component" value="Unplaced"/>
</dbReference>
<reference evidence="2" key="1">
    <citation type="submission" date="2025-08" db="UniProtKB">
        <authorList>
            <consortium name="RefSeq"/>
        </authorList>
    </citation>
    <scope>IDENTIFICATION</scope>
</reference>
<sequence length="82" mass="9873">MREALMEARWQLTFCWRELLVKTMLQISSVEQGDYEMPMSLVINHKGSQDELFPDALIILRFYMEIFKVFQIQRVSQRGWQS</sequence>
<name>A0AAJ6Y769_POPEU</name>
<protein>
    <submittedName>
        <fullName evidence="2">Uncharacterized protein LOC105140053</fullName>
    </submittedName>
</protein>
<evidence type="ECO:0000313" key="1">
    <source>
        <dbReference type="Proteomes" id="UP000694918"/>
    </source>
</evidence>
<dbReference type="GeneID" id="105140053"/>
<organism evidence="1 2">
    <name type="scientific">Populus euphratica</name>
    <name type="common">Euphrates poplar</name>
    <dbReference type="NCBI Taxonomy" id="75702"/>
    <lineage>
        <taxon>Eukaryota</taxon>
        <taxon>Viridiplantae</taxon>
        <taxon>Streptophyta</taxon>
        <taxon>Embryophyta</taxon>
        <taxon>Tracheophyta</taxon>
        <taxon>Spermatophyta</taxon>
        <taxon>Magnoliopsida</taxon>
        <taxon>eudicotyledons</taxon>
        <taxon>Gunneridae</taxon>
        <taxon>Pentapetalae</taxon>
        <taxon>rosids</taxon>
        <taxon>fabids</taxon>
        <taxon>Malpighiales</taxon>
        <taxon>Salicaceae</taxon>
        <taxon>Saliceae</taxon>
        <taxon>Populus</taxon>
    </lineage>
</organism>
<keyword evidence="1" id="KW-1185">Reference proteome</keyword>
<proteinExistence type="predicted"/>
<gene>
    <name evidence="2" type="primary">LOC105140053</name>
</gene>